<gene>
    <name evidence="6" type="ORF">CCH79_00017272</name>
</gene>
<dbReference type="AlphaFoldDB" id="A0A315WF51"/>
<evidence type="ECO:0008006" key="8">
    <source>
        <dbReference type="Google" id="ProtNLM"/>
    </source>
</evidence>
<name>A0A315WF51_GAMAF</name>
<accession>A0A315WF51</accession>
<evidence type="ECO:0000259" key="5">
    <source>
        <dbReference type="PROSITE" id="PS51087"/>
    </source>
</evidence>
<feature type="compositionally biased region" description="Low complexity" evidence="3">
    <location>
        <begin position="218"/>
        <end position="233"/>
    </location>
</feature>
<dbReference type="PROSITE" id="PS50181">
    <property type="entry name" value="FBOX"/>
    <property type="match status" value="1"/>
</dbReference>
<dbReference type="Pfam" id="PF12937">
    <property type="entry name" value="F-box-like"/>
    <property type="match status" value="1"/>
</dbReference>
<dbReference type="Pfam" id="PF04379">
    <property type="entry name" value="DUF525"/>
    <property type="match status" value="1"/>
</dbReference>
<reference evidence="6 7" key="1">
    <citation type="journal article" date="2018" name="G3 (Bethesda)">
        <title>A High-Quality Reference Genome for the Invasive Mosquitofish Gambusia affinis Using a Chicago Library.</title>
        <authorList>
            <person name="Hoffberg S.L."/>
            <person name="Troendle N.J."/>
            <person name="Glenn T.C."/>
            <person name="Mahmud O."/>
            <person name="Louha S."/>
            <person name="Chalopin D."/>
            <person name="Bennetzen J.L."/>
            <person name="Mauricio R."/>
        </authorList>
    </citation>
    <scope>NUCLEOTIDE SEQUENCE [LARGE SCALE GENOMIC DNA]</scope>
    <source>
        <strain evidence="6">NE01/NJP1002.9</strain>
        <tissue evidence="6">Muscle</tissue>
    </source>
</reference>
<evidence type="ECO:0000313" key="6">
    <source>
        <dbReference type="EMBL" id="PWA33815.1"/>
    </source>
</evidence>
<comment type="caution">
    <text evidence="6">The sequence shown here is derived from an EMBL/GenBank/DDBJ whole genome shotgun (WGS) entry which is preliminary data.</text>
</comment>
<evidence type="ECO:0000313" key="7">
    <source>
        <dbReference type="Proteomes" id="UP000250572"/>
    </source>
</evidence>
<dbReference type="InterPro" id="IPR036047">
    <property type="entry name" value="F-box-like_dom_sf"/>
</dbReference>
<dbReference type="InterPro" id="IPR018958">
    <property type="entry name" value="Knr4/Smi1-like_dom"/>
</dbReference>
<evidence type="ECO:0000256" key="2">
    <source>
        <dbReference type="ARBA" id="ARBA00022786"/>
    </source>
</evidence>
<feature type="region of interest" description="Disordered" evidence="3">
    <location>
        <begin position="216"/>
        <end position="236"/>
    </location>
</feature>
<evidence type="ECO:0000259" key="4">
    <source>
        <dbReference type="PROSITE" id="PS50181"/>
    </source>
</evidence>
<dbReference type="Proteomes" id="UP000250572">
    <property type="component" value="Unassembled WGS sequence"/>
</dbReference>
<dbReference type="SUPFAM" id="SSF110069">
    <property type="entry name" value="ApaG-like"/>
    <property type="match status" value="1"/>
</dbReference>
<evidence type="ECO:0000256" key="3">
    <source>
        <dbReference type="SAM" id="MobiDB-lite"/>
    </source>
</evidence>
<dbReference type="Pfam" id="PF09346">
    <property type="entry name" value="SMI1_KNR4"/>
    <property type="match status" value="1"/>
</dbReference>
<evidence type="ECO:0000256" key="1">
    <source>
        <dbReference type="ARBA" id="ARBA00004906"/>
    </source>
</evidence>
<dbReference type="STRING" id="33528.ENSGAFP00000000114"/>
<dbReference type="SMART" id="SM00256">
    <property type="entry name" value="FBOX"/>
    <property type="match status" value="1"/>
</dbReference>
<dbReference type="SUPFAM" id="SSF81383">
    <property type="entry name" value="F-box domain"/>
    <property type="match status" value="1"/>
</dbReference>
<feature type="domain" description="F-box" evidence="4">
    <location>
        <begin position="44"/>
        <end position="90"/>
    </location>
</feature>
<dbReference type="InterPro" id="IPR037883">
    <property type="entry name" value="Knr4/Smi1-like_sf"/>
</dbReference>
<dbReference type="PROSITE" id="PS51087">
    <property type="entry name" value="APAG"/>
    <property type="match status" value="1"/>
</dbReference>
<organism evidence="6 7">
    <name type="scientific">Gambusia affinis</name>
    <name type="common">Western mosquitofish</name>
    <name type="synonym">Heterandria affinis</name>
    <dbReference type="NCBI Taxonomy" id="33528"/>
    <lineage>
        <taxon>Eukaryota</taxon>
        <taxon>Metazoa</taxon>
        <taxon>Chordata</taxon>
        <taxon>Craniata</taxon>
        <taxon>Vertebrata</taxon>
        <taxon>Euteleostomi</taxon>
        <taxon>Actinopterygii</taxon>
        <taxon>Neopterygii</taxon>
        <taxon>Teleostei</taxon>
        <taxon>Neoteleostei</taxon>
        <taxon>Acanthomorphata</taxon>
        <taxon>Ovalentaria</taxon>
        <taxon>Atherinomorphae</taxon>
        <taxon>Cyprinodontiformes</taxon>
        <taxon>Poeciliidae</taxon>
        <taxon>Poeciliinae</taxon>
        <taxon>Gambusia</taxon>
    </lineage>
</organism>
<dbReference type="PANTHER" id="PTHR46550">
    <property type="entry name" value="F-BOX ONLY PROTEIN 3"/>
    <property type="match status" value="1"/>
</dbReference>
<sequence>MKTNLKDGNMSCDTERRRTGTYSGALQQRCFQAELLLTMAASSELQLDLLPSDPLLHVLSYLSFRDLVHCSYVSKRLSDLSKHNPLWKRHCCKHWLLTDVERLQRGLSWYGLFKLYYADLGRYIRYYAELKNAWEQLKSFLQQRCPRMIVSLKGNLTLCYPQHAPSTAVLIAVSVADGATEAELDDIEAQIGCKLPDDYRCSYRIHNGQKLVIPGWVSNQSPRPSGRPSQSNQLMGSMSLSNHYRSEVLLDVETAAGGFQHRKGMRRSLPLTFCFHTGLSQYVALEDAEGRRQGESFYPCPDQTAQDPSAIDMFITGQRLSAPAGRRLDFVYVLFLSAGSSFLDWFSSYVNNVVTGEFPIIKEQIFRYSHEKGCVATTSDISVSVSTSFLPELSSIHPPHFFFTYRIRIEMSRTASPDAACQLDSRYWRITTSDGNVEEVAGPGVVGEFPVMTPGKVHEYASCTTFSTPSEFMEGHYTFHRLANKEEVFQVAIPRFHMVCPPYREPEAPSKASTSHTDPYSDDEDDGDSRGRFGGLRGINMSGLDSSRCPKFT</sequence>
<dbReference type="InterPro" id="IPR052121">
    <property type="entry name" value="F-box_SCF_Substrate_Recog"/>
</dbReference>
<dbReference type="Gene3D" id="2.60.40.1470">
    <property type="entry name" value="ApaG domain"/>
    <property type="match status" value="1"/>
</dbReference>
<dbReference type="PANTHER" id="PTHR46550:SF1">
    <property type="entry name" value="F-BOX PROTEIN 3"/>
    <property type="match status" value="1"/>
</dbReference>
<comment type="pathway">
    <text evidence="1">Protein modification; protein ubiquitination.</text>
</comment>
<dbReference type="InterPro" id="IPR001810">
    <property type="entry name" value="F-box_dom"/>
</dbReference>
<dbReference type="SMART" id="SM00860">
    <property type="entry name" value="SMI1_KNR4"/>
    <property type="match status" value="1"/>
</dbReference>
<proteinExistence type="predicted"/>
<dbReference type="EMBL" id="NHOQ01000017">
    <property type="protein sequence ID" value="PWA33815.1"/>
    <property type="molecule type" value="Genomic_DNA"/>
</dbReference>
<dbReference type="InterPro" id="IPR007474">
    <property type="entry name" value="ApaG_domain"/>
</dbReference>
<protein>
    <recommendedName>
        <fullName evidence="8">F-box domain-containing protein</fullName>
    </recommendedName>
</protein>
<dbReference type="InterPro" id="IPR036767">
    <property type="entry name" value="ApaG_sf"/>
</dbReference>
<keyword evidence="7" id="KW-1185">Reference proteome</keyword>
<dbReference type="GO" id="GO:0005737">
    <property type="term" value="C:cytoplasm"/>
    <property type="evidence" value="ECO:0007669"/>
    <property type="project" value="TreeGrafter"/>
</dbReference>
<keyword evidence="2" id="KW-0833">Ubl conjugation pathway</keyword>
<dbReference type="Gene3D" id="1.20.1280.50">
    <property type="match status" value="1"/>
</dbReference>
<feature type="region of interest" description="Disordered" evidence="3">
    <location>
        <begin position="504"/>
        <end position="553"/>
    </location>
</feature>
<dbReference type="SUPFAM" id="SSF160631">
    <property type="entry name" value="SMI1/KNR4-like"/>
    <property type="match status" value="1"/>
</dbReference>
<feature type="domain" description="ApaG" evidence="5">
    <location>
        <begin position="375"/>
        <end position="505"/>
    </location>
</feature>